<protein>
    <recommendedName>
        <fullName evidence="2">Ig-like domain-containing protein</fullName>
    </recommendedName>
</protein>
<dbReference type="NCBIfam" id="TIGR04131">
    <property type="entry name" value="Bac_Flav_CTERM"/>
    <property type="match status" value="1"/>
</dbReference>
<dbReference type="EMBL" id="LSFL01000035">
    <property type="protein sequence ID" value="OBY63320.1"/>
    <property type="molecule type" value="Genomic_DNA"/>
</dbReference>
<dbReference type="InterPro" id="IPR044023">
    <property type="entry name" value="Ig_7"/>
</dbReference>
<sequence length="603" mass="66713">MTTLNNSLIILFLLVTLNLFCQTTDDKCIVTTINPDFETPINTGTNPIYPDQSDVPGWQTTATDGVIEIWSNTRIPAYSGNQFIELNANEVSGLYQDYDSPEGTLFDYAFAHRGRLGIDTCQLLAGPPGGPYVNVGAPVSTGQVWSYNTGTYLVPAGQPKTRFIFQSVSSTGRETVGNFLDNISFTANVGILTAGPIEVFCGNEVIVESIGNGTWEEDPTNPSITIISDITSNNITISGFATSGEYIYKWVSPFCSSTISIIYDEDLIPAPNVNDISYCEGDIPIPIDIKPIEDYKINWYSDNLGVNNLSEIPTIDTSIVGETIYYVSQQSINGCESTIVPIKIIINTLPVFDLEENYTLCIDESDGKLLNEVVLDTGLDVDKYNFTWFLNGIEIAGATLENYTPIKGGTYRVDVVTKTTSTGAICKTSDTVEIIESSNVIPEIISKVTTEAFADTHIIETQVNGEFEYEYSLDDGPWQEENIFRDVSLGEHIIKVRDTIGCGEASNSVIVIDYPVFFTPNGDGVNDFWKITGMDNQPNSKIYIFDRYGKLLKRLAPTDNGWDGTYNGKLMPENDYWFSIDYIEPNSFTSTNKNFKGHFSLKR</sequence>
<dbReference type="AlphaFoldDB" id="A0A1B8TUQ3"/>
<dbReference type="KEGG" id="prn:BW723_04840"/>
<organism evidence="3 4">
    <name type="scientific">Polaribacter reichenbachii</name>
    <dbReference type="NCBI Taxonomy" id="996801"/>
    <lineage>
        <taxon>Bacteria</taxon>
        <taxon>Pseudomonadati</taxon>
        <taxon>Bacteroidota</taxon>
        <taxon>Flavobacteriia</taxon>
        <taxon>Flavobacteriales</taxon>
        <taxon>Flavobacteriaceae</taxon>
    </lineage>
</organism>
<evidence type="ECO:0000259" key="2">
    <source>
        <dbReference type="Pfam" id="PF19081"/>
    </source>
</evidence>
<feature type="signal peptide" evidence="1">
    <location>
        <begin position="1"/>
        <end position="21"/>
    </location>
</feature>
<dbReference type="Gene3D" id="2.60.120.260">
    <property type="entry name" value="Galactose-binding domain-like"/>
    <property type="match status" value="1"/>
</dbReference>
<evidence type="ECO:0000256" key="1">
    <source>
        <dbReference type="SAM" id="SignalP"/>
    </source>
</evidence>
<feature type="domain" description="Ig-like" evidence="2">
    <location>
        <begin position="270"/>
        <end position="347"/>
    </location>
</feature>
<comment type="caution">
    <text evidence="3">The sequence shown here is derived from an EMBL/GenBank/DDBJ whole genome shotgun (WGS) entry which is preliminary data.</text>
</comment>
<evidence type="ECO:0000313" key="4">
    <source>
        <dbReference type="Proteomes" id="UP000092612"/>
    </source>
</evidence>
<keyword evidence="1" id="KW-0732">Signal</keyword>
<keyword evidence="4" id="KW-1185">Reference proteome</keyword>
<feature type="chain" id="PRO_5008615603" description="Ig-like domain-containing protein" evidence="1">
    <location>
        <begin position="22"/>
        <end position="603"/>
    </location>
</feature>
<name>A0A1B8TUQ3_9FLAO</name>
<dbReference type="STRING" id="996801.BW723_04840"/>
<dbReference type="Proteomes" id="UP000092612">
    <property type="component" value="Unassembled WGS sequence"/>
</dbReference>
<evidence type="ECO:0000313" key="3">
    <source>
        <dbReference type="EMBL" id="OBY63320.1"/>
    </source>
</evidence>
<dbReference type="Pfam" id="PF19081">
    <property type="entry name" value="Ig_7"/>
    <property type="match status" value="1"/>
</dbReference>
<dbReference type="RefSeq" id="WP_068361512.1">
    <property type="nucleotide sequence ID" value="NZ_CP019337.1"/>
</dbReference>
<dbReference type="InterPro" id="IPR026341">
    <property type="entry name" value="T9SS_type_B"/>
</dbReference>
<gene>
    <name evidence="3" type="ORF">LPB301_10870</name>
</gene>
<proteinExistence type="predicted"/>
<dbReference type="OrthoDB" id="9765926at2"/>
<accession>A0A1B8TUQ3</accession>
<reference evidence="4" key="1">
    <citation type="submission" date="2016-02" db="EMBL/GenBank/DDBJ databases">
        <title>Paenibacillus sp. LPB0068, isolated from Crassostrea gigas.</title>
        <authorList>
            <person name="Shin S.-K."/>
            <person name="Yi H."/>
        </authorList>
    </citation>
    <scope>NUCLEOTIDE SEQUENCE [LARGE SCALE GENOMIC DNA]</scope>
    <source>
        <strain evidence="4">KCTC 23969</strain>
    </source>
</reference>
<dbReference type="Pfam" id="PF13585">
    <property type="entry name" value="CHU_C"/>
    <property type="match status" value="1"/>
</dbReference>